<evidence type="ECO:0000313" key="9">
    <source>
        <dbReference type="EMBL" id="REH50476.1"/>
    </source>
</evidence>
<proteinExistence type="inferred from homology"/>
<dbReference type="AlphaFoldDB" id="A0A3E0HW57"/>
<keyword evidence="3 6" id="KW-0731">Sigma factor</keyword>
<dbReference type="InterPro" id="IPR013249">
    <property type="entry name" value="RNA_pol_sigma70_r4_t2"/>
</dbReference>
<dbReference type="InterPro" id="IPR039425">
    <property type="entry name" value="RNA_pol_sigma-70-like"/>
</dbReference>
<dbReference type="GO" id="GO:0006352">
    <property type="term" value="P:DNA-templated transcription initiation"/>
    <property type="evidence" value="ECO:0007669"/>
    <property type="project" value="InterPro"/>
</dbReference>
<comment type="similarity">
    <text evidence="1 6">Belongs to the sigma-70 factor family. ECF subfamily.</text>
</comment>
<dbReference type="PANTHER" id="PTHR43133:SF51">
    <property type="entry name" value="RNA POLYMERASE SIGMA FACTOR"/>
    <property type="match status" value="1"/>
</dbReference>
<dbReference type="EMBL" id="QUNS01000004">
    <property type="protein sequence ID" value="REH50476.1"/>
    <property type="molecule type" value="Genomic_DNA"/>
</dbReference>
<keyword evidence="5 6" id="KW-0804">Transcription</keyword>
<dbReference type="OrthoDB" id="1160671at2"/>
<dbReference type="Gene3D" id="1.10.10.10">
    <property type="entry name" value="Winged helix-like DNA-binding domain superfamily/Winged helix DNA-binding domain"/>
    <property type="match status" value="1"/>
</dbReference>
<dbReference type="SUPFAM" id="SSF88659">
    <property type="entry name" value="Sigma3 and sigma4 domains of RNA polymerase sigma factors"/>
    <property type="match status" value="1"/>
</dbReference>
<dbReference type="SUPFAM" id="SSF88946">
    <property type="entry name" value="Sigma2 domain of RNA polymerase sigma factors"/>
    <property type="match status" value="1"/>
</dbReference>
<dbReference type="Proteomes" id="UP000256884">
    <property type="component" value="Unassembled WGS sequence"/>
</dbReference>
<comment type="caution">
    <text evidence="9">The sequence shown here is derived from an EMBL/GenBank/DDBJ whole genome shotgun (WGS) entry which is preliminary data.</text>
</comment>
<dbReference type="NCBIfam" id="TIGR02937">
    <property type="entry name" value="sigma70-ECF"/>
    <property type="match status" value="1"/>
</dbReference>
<evidence type="ECO:0000256" key="6">
    <source>
        <dbReference type="RuleBase" id="RU000716"/>
    </source>
</evidence>
<dbReference type="InterPro" id="IPR000838">
    <property type="entry name" value="RNA_pol_sigma70_ECF_CS"/>
</dbReference>
<accession>A0A3E0HW57</accession>
<dbReference type="InterPro" id="IPR014284">
    <property type="entry name" value="RNA_pol_sigma-70_dom"/>
</dbReference>
<dbReference type="PROSITE" id="PS01063">
    <property type="entry name" value="SIGMA70_ECF"/>
    <property type="match status" value="1"/>
</dbReference>
<keyword evidence="10" id="KW-1185">Reference proteome</keyword>
<dbReference type="CDD" id="cd06171">
    <property type="entry name" value="Sigma70_r4"/>
    <property type="match status" value="1"/>
</dbReference>
<reference evidence="9 10" key="1">
    <citation type="submission" date="2018-08" db="EMBL/GenBank/DDBJ databases">
        <title>Genomic Encyclopedia of Type Strains, Phase IV (KMG-IV): sequencing the most valuable type-strain genomes for metagenomic binning, comparative biology and taxonomic classification.</title>
        <authorList>
            <person name="Goeker M."/>
        </authorList>
    </citation>
    <scope>NUCLEOTIDE SEQUENCE [LARGE SCALE GENOMIC DNA]</scope>
    <source>
        <strain evidence="9 10">DSM 18841</strain>
    </source>
</reference>
<evidence type="ECO:0000313" key="10">
    <source>
        <dbReference type="Proteomes" id="UP000256884"/>
    </source>
</evidence>
<organism evidence="9 10">
    <name type="scientific">Tenacibaculum gallaicum</name>
    <dbReference type="NCBI Taxonomy" id="561505"/>
    <lineage>
        <taxon>Bacteria</taxon>
        <taxon>Pseudomonadati</taxon>
        <taxon>Bacteroidota</taxon>
        <taxon>Flavobacteriia</taxon>
        <taxon>Flavobacteriales</taxon>
        <taxon>Flavobacteriaceae</taxon>
        <taxon>Tenacibaculum</taxon>
    </lineage>
</organism>
<feature type="domain" description="RNA polymerase sigma factor 70 region 4 type 2" evidence="8">
    <location>
        <begin position="124"/>
        <end position="175"/>
    </location>
</feature>
<dbReference type="InterPro" id="IPR036388">
    <property type="entry name" value="WH-like_DNA-bd_sf"/>
</dbReference>
<dbReference type="PANTHER" id="PTHR43133">
    <property type="entry name" value="RNA POLYMERASE ECF-TYPE SIGMA FACTO"/>
    <property type="match status" value="1"/>
</dbReference>
<evidence type="ECO:0000256" key="2">
    <source>
        <dbReference type="ARBA" id="ARBA00023015"/>
    </source>
</evidence>
<keyword evidence="4 6" id="KW-0238">DNA-binding</keyword>
<evidence type="ECO:0000256" key="3">
    <source>
        <dbReference type="ARBA" id="ARBA00023082"/>
    </source>
</evidence>
<sequence length="191" mass="22341">MISLESQQTHINQLIERCKKNDNSAQMQVYESYYKAMYNTSYRILKDEFEAEDLIQEAFLTAFTKLDTFKGEVTFGAWLKRIVINKSLTQLKKVTRYDEVRMDVIPSCEVKDIEIDYSSLEVKRVINCLQSLKDNYRIILTLNLIEGYDYEEIAQILNYTNENVRTTVSRAKKKLKQVLTSNTNKTQVYGG</sequence>
<evidence type="ECO:0000256" key="5">
    <source>
        <dbReference type="ARBA" id="ARBA00023163"/>
    </source>
</evidence>
<evidence type="ECO:0000259" key="7">
    <source>
        <dbReference type="Pfam" id="PF04542"/>
    </source>
</evidence>
<evidence type="ECO:0000256" key="4">
    <source>
        <dbReference type="ARBA" id="ARBA00023125"/>
    </source>
</evidence>
<evidence type="ECO:0000256" key="1">
    <source>
        <dbReference type="ARBA" id="ARBA00010641"/>
    </source>
</evidence>
<dbReference type="Gene3D" id="1.10.1740.10">
    <property type="match status" value="1"/>
</dbReference>
<dbReference type="Pfam" id="PF08281">
    <property type="entry name" value="Sigma70_r4_2"/>
    <property type="match status" value="1"/>
</dbReference>
<dbReference type="InterPro" id="IPR013325">
    <property type="entry name" value="RNA_pol_sigma_r2"/>
</dbReference>
<dbReference type="InterPro" id="IPR007627">
    <property type="entry name" value="RNA_pol_sigma70_r2"/>
</dbReference>
<name>A0A3E0HW57_9FLAO</name>
<keyword evidence="2 6" id="KW-0805">Transcription regulation</keyword>
<protein>
    <recommendedName>
        <fullName evidence="6">RNA polymerase sigma factor</fullName>
    </recommendedName>
</protein>
<dbReference type="Pfam" id="PF04542">
    <property type="entry name" value="Sigma70_r2"/>
    <property type="match status" value="1"/>
</dbReference>
<evidence type="ECO:0000259" key="8">
    <source>
        <dbReference type="Pfam" id="PF08281"/>
    </source>
</evidence>
<dbReference type="GO" id="GO:0003677">
    <property type="term" value="F:DNA binding"/>
    <property type="evidence" value="ECO:0007669"/>
    <property type="project" value="UniProtKB-KW"/>
</dbReference>
<feature type="domain" description="RNA polymerase sigma-70 region 2" evidence="7">
    <location>
        <begin position="30"/>
        <end position="96"/>
    </location>
</feature>
<dbReference type="GO" id="GO:0016987">
    <property type="term" value="F:sigma factor activity"/>
    <property type="evidence" value="ECO:0007669"/>
    <property type="project" value="UniProtKB-KW"/>
</dbReference>
<gene>
    <name evidence="9" type="ORF">C7448_10488</name>
</gene>
<dbReference type="InterPro" id="IPR013324">
    <property type="entry name" value="RNA_pol_sigma_r3/r4-like"/>
</dbReference>